<proteinExistence type="predicted"/>
<evidence type="ECO:0000313" key="2">
    <source>
        <dbReference type="EMBL" id="TLS34927.1"/>
    </source>
</evidence>
<dbReference type="AlphaFoldDB" id="A0A5R9EV40"/>
<accession>A0A5R9EV40</accession>
<dbReference type="RefSeq" id="WP_171016990.1">
    <property type="nucleotide sequence ID" value="NZ_SWLG01000036.1"/>
</dbReference>
<feature type="transmembrane region" description="Helical" evidence="1">
    <location>
        <begin position="30"/>
        <end position="49"/>
    </location>
</feature>
<comment type="caution">
    <text evidence="2">The sequence shown here is derived from an EMBL/GenBank/DDBJ whole genome shotgun (WGS) entry which is preliminary data.</text>
</comment>
<organism evidence="2 3">
    <name type="scientific">Exobacillus caeni</name>
    <dbReference type="NCBI Taxonomy" id="2574798"/>
    <lineage>
        <taxon>Bacteria</taxon>
        <taxon>Bacillati</taxon>
        <taxon>Bacillota</taxon>
        <taxon>Bacilli</taxon>
        <taxon>Bacillales</taxon>
        <taxon>Guptibacillaceae</taxon>
        <taxon>Exobacillus</taxon>
    </lineage>
</organism>
<evidence type="ECO:0000256" key="1">
    <source>
        <dbReference type="SAM" id="Phobius"/>
    </source>
</evidence>
<protein>
    <submittedName>
        <fullName evidence="2">Uncharacterized protein</fullName>
    </submittedName>
</protein>
<reference evidence="2 3" key="1">
    <citation type="submission" date="2019-04" db="EMBL/GenBank/DDBJ databases">
        <title>Bacillus caeni sp. nov., a bacterium isolated from mangrove sediment.</title>
        <authorList>
            <person name="Huang H."/>
            <person name="Mo K."/>
            <person name="Hu Y."/>
        </authorList>
    </citation>
    <scope>NUCLEOTIDE SEQUENCE [LARGE SCALE GENOMIC DNA]</scope>
    <source>
        <strain evidence="2 3">HB172195</strain>
    </source>
</reference>
<feature type="transmembrane region" description="Helical" evidence="1">
    <location>
        <begin position="61"/>
        <end position="81"/>
    </location>
</feature>
<keyword evidence="1" id="KW-0812">Transmembrane</keyword>
<dbReference type="Proteomes" id="UP000308230">
    <property type="component" value="Unassembled WGS sequence"/>
</dbReference>
<keyword evidence="1" id="KW-1133">Transmembrane helix</keyword>
<gene>
    <name evidence="2" type="ORF">FCL54_23205</name>
</gene>
<dbReference type="EMBL" id="SWLG01000036">
    <property type="protein sequence ID" value="TLS34927.1"/>
    <property type="molecule type" value="Genomic_DNA"/>
</dbReference>
<keyword evidence="1" id="KW-0472">Membrane</keyword>
<keyword evidence="3" id="KW-1185">Reference proteome</keyword>
<feature type="transmembrane region" description="Helical" evidence="1">
    <location>
        <begin position="122"/>
        <end position="143"/>
    </location>
</feature>
<sequence length="154" mass="18089">MAISISFILVWFFVSCFLLIPKTLSFLHNFILFMFTTIVSTNVMTILTMQLEFIKNTQNPFLFIVFILYRDVLIPVIVLLFVNVSLHSEKKRLFFLLALLILVLFDYFLVQFKVMEFIKWNFLFAMIVHSAYLLIGLLISKLLTAMDNRGESIK</sequence>
<evidence type="ECO:0000313" key="3">
    <source>
        <dbReference type="Proteomes" id="UP000308230"/>
    </source>
</evidence>
<feature type="transmembrane region" description="Helical" evidence="1">
    <location>
        <begin position="93"/>
        <end position="110"/>
    </location>
</feature>
<feature type="transmembrane region" description="Helical" evidence="1">
    <location>
        <begin position="7"/>
        <end position="24"/>
    </location>
</feature>
<name>A0A5R9EV40_9BACL</name>